<keyword evidence="3" id="KW-0238">DNA-binding</keyword>
<dbReference type="GO" id="GO:0000978">
    <property type="term" value="F:RNA polymerase II cis-regulatory region sequence-specific DNA binding"/>
    <property type="evidence" value="ECO:0007669"/>
    <property type="project" value="TreeGrafter"/>
</dbReference>
<keyword evidence="4" id="KW-0804">Transcription</keyword>
<comment type="subcellular location">
    <subcellularLocation>
        <location evidence="1">Nucleus</location>
    </subcellularLocation>
</comment>
<dbReference type="GO" id="GO:0005634">
    <property type="term" value="C:nucleus"/>
    <property type="evidence" value="ECO:0007669"/>
    <property type="project" value="UniProtKB-SubCell"/>
</dbReference>
<name>A0AAD9KXB4_RIDPI</name>
<organism evidence="6 7">
    <name type="scientific">Ridgeia piscesae</name>
    <name type="common">Tubeworm</name>
    <dbReference type="NCBI Taxonomy" id="27915"/>
    <lineage>
        <taxon>Eukaryota</taxon>
        <taxon>Metazoa</taxon>
        <taxon>Spiralia</taxon>
        <taxon>Lophotrochozoa</taxon>
        <taxon>Annelida</taxon>
        <taxon>Polychaeta</taxon>
        <taxon>Sedentaria</taxon>
        <taxon>Canalipalpata</taxon>
        <taxon>Sabellida</taxon>
        <taxon>Siboglinidae</taxon>
        <taxon>Ridgeia</taxon>
    </lineage>
</organism>
<evidence type="ECO:0000256" key="5">
    <source>
        <dbReference type="ARBA" id="ARBA00023242"/>
    </source>
</evidence>
<dbReference type="Proteomes" id="UP001209878">
    <property type="component" value="Unassembled WGS sequence"/>
</dbReference>
<evidence type="ECO:0000256" key="2">
    <source>
        <dbReference type="ARBA" id="ARBA00023015"/>
    </source>
</evidence>
<evidence type="ECO:0000313" key="6">
    <source>
        <dbReference type="EMBL" id="KAK2179101.1"/>
    </source>
</evidence>
<dbReference type="InterPro" id="IPR052207">
    <property type="entry name" value="Max-like/E-box_TFs"/>
</dbReference>
<reference evidence="6" key="1">
    <citation type="journal article" date="2023" name="Mol. Biol. Evol.">
        <title>Third-Generation Sequencing Reveals the Adaptive Role of the Epigenome in Three Deep-Sea Polychaetes.</title>
        <authorList>
            <person name="Perez M."/>
            <person name="Aroh O."/>
            <person name="Sun Y."/>
            <person name="Lan Y."/>
            <person name="Juniper S.K."/>
            <person name="Young C.R."/>
            <person name="Angers B."/>
            <person name="Qian P.Y."/>
        </authorList>
    </citation>
    <scope>NUCLEOTIDE SEQUENCE</scope>
    <source>
        <strain evidence="6">R07B-5</strain>
    </source>
</reference>
<keyword evidence="5" id="KW-0539">Nucleus</keyword>
<sequence length="100" mass="11827">MPAYIQGRHATICQFDPPISDKTHSKPEAVVLEGKYWKRRLESVTTEYKKWRLFYRKRFQESAIAEEVCMLGKTAEFTPFCLDPRQYQQVHNAPVRPVHD</sequence>
<evidence type="ECO:0000313" key="7">
    <source>
        <dbReference type="Proteomes" id="UP001209878"/>
    </source>
</evidence>
<protein>
    <submittedName>
        <fullName evidence="6">Uncharacterized protein</fullName>
    </submittedName>
</protein>
<keyword evidence="2" id="KW-0805">Transcription regulation</keyword>
<keyword evidence="7" id="KW-1185">Reference proteome</keyword>
<dbReference type="GO" id="GO:0000981">
    <property type="term" value="F:DNA-binding transcription factor activity, RNA polymerase II-specific"/>
    <property type="evidence" value="ECO:0007669"/>
    <property type="project" value="TreeGrafter"/>
</dbReference>
<dbReference type="AlphaFoldDB" id="A0AAD9KXB4"/>
<evidence type="ECO:0000256" key="1">
    <source>
        <dbReference type="ARBA" id="ARBA00004123"/>
    </source>
</evidence>
<accession>A0AAD9KXB4</accession>
<comment type="caution">
    <text evidence="6">The sequence shown here is derived from an EMBL/GenBank/DDBJ whole genome shotgun (WGS) entry which is preliminary data.</text>
</comment>
<proteinExistence type="predicted"/>
<dbReference type="EMBL" id="JAODUO010000514">
    <property type="protein sequence ID" value="KAK2179101.1"/>
    <property type="molecule type" value="Genomic_DNA"/>
</dbReference>
<dbReference type="PANTHER" id="PTHR15741:SF37">
    <property type="entry name" value="LD38259P"/>
    <property type="match status" value="1"/>
</dbReference>
<gene>
    <name evidence="6" type="ORF">NP493_514g02003</name>
</gene>
<dbReference type="PANTHER" id="PTHR15741">
    <property type="entry name" value="BASIC HELIX-LOOP-HELIX ZIP TRANSCRIPTION FACTOR"/>
    <property type="match status" value="1"/>
</dbReference>
<evidence type="ECO:0000256" key="3">
    <source>
        <dbReference type="ARBA" id="ARBA00023125"/>
    </source>
</evidence>
<evidence type="ECO:0000256" key="4">
    <source>
        <dbReference type="ARBA" id="ARBA00023163"/>
    </source>
</evidence>